<organism evidence="3 4">
    <name type="scientific">Methanococcus maripaludis (strain C5 / ATCC BAA-1333)</name>
    <dbReference type="NCBI Taxonomy" id="402880"/>
    <lineage>
        <taxon>Archaea</taxon>
        <taxon>Methanobacteriati</taxon>
        <taxon>Methanobacteriota</taxon>
        <taxon>Methanomada group</taxon>
        <taxon>Methanococci</taxon>
        <taxon>Methanococcales</taxon>
        <taxon>Methanococcaceae</taxon>
        <taxon>Methanococcus</taxon>
    </lineage>
</organism>
<evidence type="ECO:0000259" key="2">
    <source>
        <dbReference type="Pfam" id="PF02719"/>
    </source>
</evidence>
<dbReference type="EMBL" id="CP000609">
    <property type="protein sequence ID" value="ABO34815.1"/>
    <property type="molecule type" value="Genomic_DNA"/>
</dbReference>
<dbReference type="InterPro" id="IPR036291">
    <property type="entry name" value="NAD(P)-bd_dom_sf"/>
</dbReference>
<dbReference type="KEGG" id="mmq:MmarC5_0501"/>
<feature type="domain" description="Polysaccharide biosynthesis protein CapD-like" evidence="2">
    <location>
        <begin position="17"/>
        <end position="299"/>
    </location>
</feature>
<accession>A4FX86</accession>
<dbReference type="eggNOG" id="arCOG01375">
    <property type="taxonomic scope" value="Archaea"/>
</dbReference>
<gene>
    <name evidence="3" type="ordered locus">MmarC5_0501</name>
</gene>
<protein>
    <submittedName>
        <fullName evidence="3">Polysaccharide biosynthesis protein CapD</fullName>
    </submittedName>
</protein>
<dbReference type="InterPro" id="IPR003869">
    <property type="entry name" value="Polysac_CapD-like"/>
</dbReference>
<dbReference type="OrthoDB" id="4907at2157"/>
<evidence type="ECO:0000313" key="3">
    <source>
        <dbReference type="EMBL" id="ABO34815.1"/>
    </source>
</evidence>
<dbReference type="CDD" id="cd05237">
    <property type="entry name" value="UDP_invert_4-6DH_SDR_e"/>
    <property type="match status" value="1"/>
</dbReference>
<reference evidence="3 4" key="1">
    <citation type="submission" date="2007-03" db="EMBL/GenBank/DDBJ databases">
        <title>Complete sequence of chromosome of Methanococcus maripaludis C5.</title>
        <authorList>
            <consortium name="US DOE Joint Genome Institute"/>
            <person name="Copeland A."/>
            <person name="Lucas S."/>
            <person name="Lapidus A."/>
            <person name="Barry K."/>
            <person name="Glavina del Rio T."/>
            <person name="Dalin E."/>
            <person name="Tice H."/>
            <person name="Pitluck S."/>
            <person name="Chertkov O."/>
            <person name="Brettin T."/>
            <person name="Bruce D."/>
            <person name="Han C."/>
            <person name="Detter J.C."/>
            <person name="Schmutz J."/>
            <person name="Larimer F."/>
            <person name="Land M."/>
            <person name="Hauser L."/>
            <person name="Kyrpides N."/>
            <person name="Mikhailova N."/>
            <person name="Sieprawska-Lupa M."/>
            <person name="Whitman W.B."/>
            <person name="Richardson P."/>
        </authorList>
    </citation>
    <scope>NUCLEOTIDE SEQUENCE [LARGE SCALE GENOMIC DNA]</scope>
    <source>
        <strain evidence="4">C5 / ATCC BAA-1333</strain>
    </source>
</reference>
<dbReference type="PANTHER" id="PTHR43318:SF2">
    <property type="entry name" value="UDP-N-ACETYLGLUCOSAMINE 4,6-DEHYDRATASE (INVERTING)"/>
    <property type="match status" value="1"/>
</dbReference>
<evidence type="ECO:0000313" key="4">
    <source>
        <dbReference type="Proteomes" id="UP000000253"/>
    </source>
</evidence>
<dbReference type="STRING" id="402880.MmarC5_0501"/>
<sequence length="330" mass="37423">MEKTFDELMKFYENKKILVTGGTGSIGSTLVKSLLKLNPDTVRIFDINETALFDLEHELNDNRIRCLIGDVRDKERVYRAVEDIDIVFHAAALKHVPLCEYNPFEAVKTNVLGTQNLIDAAIDENIEKFITISTDKAVNPVNVMGATKLLSERLTLSANLYKGSRTTVFSAVRFGNVLNSRGSIIPLIKGQIRKGGPVTLTDSEMTRFVMKIDQAVHLVLKAGLLAQDGEIFVLKMPSVKIIDLIEFLIEKYAPEHNYQKEDIEIKNIGKRAGEKLYEELLMDEECSKLEETDEMYIIKPFKSEKSENVKKVYNSENVGYLRKEDLEKLL</sequence>
<dbReference type="Proteomes" id="UP000000253">
    <property type="component" value="Chromosome"/>
</dbReference>
<proteinExistence type="inferred from homology"/>
<dbReference type="InterPro" id="IPR051203">
    <property type="entry name" value="Polysaccharide_Synthase-Rel"/>
</dbReference>
<comment type="similarity">
    <text evidence="1">Belongs to the polysaccharide synthase family.</text>
</comment>
<dbReference type="Pfam" id="PF02719">
    <property type="entry name" value="Polysacc_synt_2"/>
    <property type="match status" value="1"/>
</dbReference>
<dbReference type="HOGENOM" id="CLU_013560_4_1_2"/>
<dbReference type="Gene3D" id="3.40.50.720">
    <property type="entry name" value="NAD(P)-binding Rossmann-like Domain"/>
    <property type="match status" value="1"/>
</dbReference>
<name>A4FX86_METM5</name>
<evidence type="ECO:0000256" key="1">
    <source>
        <dbReference type="ARBA" id="ARBA00007430"/>
    </source>
</evidence>
<dbReference type="PANTHER" id="PTHR43318">
    <property type="entry name" value="UDP-N-ACETYLGLUCOSAMINE 4,6-DEHYDRATASE"/>
    <property type="match status" value="1"/>
</dbReference>
<dbReference type="SUPFAM" id="SSF51735">
    <property type="entry name" value="NAD(P)-binding Rossmann-fold domains"/>
    <property type="match status" value="1"/>
</dbReference>
<dbReference type="AlphaFoldDB" id="A4FX86"/>